<protein>
    <submittedName>
        <fullName evidence="2">Uncharacterized protein</fullName>
    </submittedName>
</protein>
<keyword evidence="1" id="KW-0812">Transmembrane</keyword>
<dbReference type="AlphaFoldDB" id="A0A8E2JRY7"/>
<feature type="non-terminal residue" evidence="2">
    <location>
        <position position="1"/>
    </location>
</feature>
<dbReference type="EMBL" id="KV749896">
    <property type="protein sequence ID" value="OCL07334.1"/>
    <property type="molecule type" value="Genomic_DNA"/>
</dbReference>
<feature type="non-terminal residue" evidence="2">
    <location>
        <position position="102"/>
    </location>
</feature>
<evidence type="ECO:0000256" key="1">
    <source>
        <dbReference type="SAM" id="Phobius"/>
    </source>
</evidence>
<dbReference type="OrthoDB" id="440424at2759"/>
<organism evidence="2 3">
    <name type="scientific">Glonium stellatum</name>
    <dbReference type="NCBI Taxonomy" id="574774"/>
    <lineage>
        <taxon>Eukaryota</taxon>
        <taxon>Fungi</taxon>
        <taxon>Dikarya</taxon>
        <taxon>Ascomycota</taxon>
        <taxon>Pezizomycotina</taxon>
        <taxon>Dothideomycetes</taxon>
        <taxon>Pleosporomycetidae</taxon>
        <taxon>Gloniales</taxon>
        <taxon>Gloniaceae</taxon>
        <taxon>Glonium</taxon>
    </lineage>
</organism>
<dbReference type="Proteomes" id="UP000250140">
    <property type="component" value="Unassembled WGS sequence"/>
</dbReference>
<dbReference type="InterPro" id="IPR038213">
    <property type="entry name" value="IFI6/IFI27-like_sf"/>
</dbReference>
<accession>A0A8E2JRY7</accession>
<evidence type="ECO:0000313" key="3">
    <source>
        <dbReference type="Proteomes" id="UP000250140"/>
    </source>
</evidence>
<keyword evidence="1" id="KW-0472">Membrane</keyword>
<gene>
    <name evidence="2" type="ORF">AOQ84DRAFT_250526</name>
</gene>
<proteinExistence type="predicted"/>
<keyword evidence="3" id="KW-1185">Reference proteome</keyword>
<feature type="transmembrane region" description="Helical" evidence="1">
    <location>
        <begin position="16"/>
        <end position="40"/>
    </location>
</feature>
<name>A0A8E2JRY7_9PEZI</name>
<sequence length="102" mass="10242">LPLEVRDWILAHPYQTAFYVVGGVVFIAPGLVSTPLLHVLGWTSVGPRAASVASGIQSIFGAGPAGGVFATLESAAMGGYGVSAVDLSVRIGVAALQAASFS</sequence>
<keyword evidence="1" id="KW-1133">Transmembrane helix</keyword>
<reference evidence="2 3" key="1">
    <citation type="journal article" date="2016" name="Nat. Commun.">
        <title>Ectomycorrhizal ecology is imprinted in the genome of the dominant symbiotic fungus Cenococcum geophilum.</title>
        <authorList>
            <consortium name="DOE Joint Genome Institute"/>
            <person name="Peter M."/>
            <person name="Kohler A."/>
            <person name="Ohm R.A."/>
            <person name="Kuo A."/>
            <person name="Krutzmann J."/>
            <person name="Morin E."/>
            <person name="Arend M."/>
            <person name="Barry K.W."/>
            <person name="Binder M."/>
            <person name="Choi C."/>
            <person name="Clum A."/>
            <person name="Copeland A."/>
            <person name="Grisel N."/>
            <person name="Haridas S."/>
            <person name="Kipfer T."/>
            <person name="LaButti K."/>
            <person name="Lindquist E."/>
            <person name="Lipzen A."/>
            <person name="Maire R."/>
            <person name="Meier B."/>
            <person name="Mihaltcheva S."/>
            <person name="Molinier V."/>
            <person name="Murat C."/>
            <person name="Poggeler S."/>
            <person name="Quandt C.A."/>
            <person name="Sperisen C."/>
            <person name="Tritt A."/>
            <person name="Tisserant E."/>
            <person name="Crous P.W."/>
            <person name="Henrissat B."/>
            <person name="Nehls U."/>
            <person name="Egli S."/>
            <person name="Spatafora J.W."/>
            <person name="Grigoriev I.V."/>
            <person name="Martin F.M."/>
        </authorList>
    </citation>
    <scope>NUCLEOTIDE SEQUENCE [LARGE SCALE GENOMIC DNA]</scope>
    <source>
        <strain evidence="2 3">CBS 207.34</strain>
    </source>
</reference>
<dbReference type="Gene3D" id="6.10.110.10">
    <property type="match status" value="1"/>
</dbReference>
<evidence type="ECO:0000313" key="2">
    <source>
        <dbReference type="EMBL" id="OCL07334.1"/>
    </source>
</evidence>